<dbReference type="Pfam" id="PF00569">
    <property type="entry name" value="ZZ"/>
    <property type="match status" value="1"/>
</dbReference>
<dbReference type="GO" id="GO:0005737">
    <property type="term" value="C:cytoplasm"/>
    <property type="evidence" value="ECO:0007669"/>
    <property type="project" value="UniProtKB-ARBA"/>
</dbReference>
<keyword evidence="8" id="KW-0106">Calcium</keyword>
<dbReference type="InterPro" id="IPR043145">
    <property type="entry name" value="Znf_ZZ_sf"/>
</dbReference>
<gene>
    <name evidence="17" type="primary">LOC110978501</name>
</gene>
<feature type="region of interest" description="Disordered" evidence="13">
    <location>
        <begin position="450"/>
        <end position="483"/>
    </location>
</feature>
<dbReference type="SUPFAM" id="SSF47473">
    <property type="entry name" value="EF-hand"/>
    <property type="match status" value="2"/>
</dbReference>
<feature type="compositionally biased region" description="Low complexity" evidence="13">
    <location>
        <begin position="380"/>
        <end position="413"/>
    </location>
</feature>
<dbReference type="GO" id="GO:0016010">
    <property type="term" value="C:dystrophin-associated glycoprotein complex"/>
    <property type="evidence" value="ECO:0007669"/>
    <property type="project" value="UniProtKB-ARBA"/>
</dbReference>
<dbReference type="InterPro" id="IPR015153">
    <property type="entry name" value="EF-hand_dom_typ1"/>
</dbReference>
<evidence type="ECO:0000256" key="7">
    <source>
        <dbReference type="ARBA" id="ARBA00022833"/>
    </source>
</evidence>
<dbReference type="InterPro" id="IPR050774">
    <property type="entry name" value="KCMF1/Dystrophin"/>
</dbReference>
<dbReference type="PROSITE" id="PS01357">
    <property type="entry name" value="ZF_ZZ_1"/>
    <property type="match status" value="1"/>
</dbReference>
<dbReference type="CDD" id="cd15901">
    <property type="entry name" value="EFh_DMD_DYTN_DTN"/>
    <property type="match status" value="1"/>
</dbReference>
<dbReference type="SMART" id="SM00456">
    <property type="entry name" value="WW"/>
    <property type="match status" value="1"/>
</dbReference>
<dbReference type="CDD" id="cd02334">
    <property type="entry name" value="ZZ_dystrophin"/>
    <property type="match status" value="1"/>
</dbReference>
<feature type="region of interest" description="Disordered" evidence="13">
    <location>
        <begin position="511"/>
        <end position="533"/>
    </location>
</feature>
<evidence type="ECO:0000313" key="16">
    <source>
        <dbReference type="Proteomes" id="UP000694845"/>
    </source>
</evidence>
<dbReference type="CDD" id="cd00201">
    <property type="entry name" value="WW"/>
    <property type="match status" value="1"/>
</dbReference>
<accession>A0A8B7YC33</accession>
<evidence type="ECO:0000256" key="8">
    <source>
        <dbReference type="ARBA" id="ARBA00022837"/>
    </source>
</evidence>
<keyword evidence="4" id="KW-0963">Cytoplasm</keyword>
<dbReference type="OrthoDB" id="10057795at2759"/>
<dbReference type="InterPro" id="IPR001202">
    <property type="entry name" value="WW_dom"/>
</dbReference>
<dbReference type="PROSITE" id="PS01159">
    <property type="entry name" value="WW_DOMAIN_1"/>
    <property type="match status" value="1"/>
</dbReference>
<evidence type="ECO:0000256" key="2">
    <source>
        <dbReference type="ARBA" id="ARBA00004278"/>
    </source>
</evidence>
<dbReference type="GO" id="GO:0005856">
    <property type="term" value="C:cytoskeleton"/>
    <property type="evidence" value="ECO:0007669"/>
    <property type="project" value="UniProtKB-SubCell"/>
</dbReference>
<dbReference type="PROSITE" id="PS50135">
    <property type="entry name" value="ZF_ZZ_2"/>
    <property type="match status" value="1"/>
</dbReference>
<proteinExistence type="predicted"/>
<keyword evidence="3" id="KW-1003">Cell membrane</keyword>
<keyword evidence="5" id="KW-0479">Metal-binding</keyword>
<keyword evidence="10" id="KW-0009">Actin-binding</keyword>
<dbReference type="Gene3D" id="1.10.238.10">
    <property type="entry name" value="EF-hand"/>
    <property type="match status" value="2"/>
</dbReference>
<feature type="domain" description="ZZ-type" evidence="15">
    <location>
        <begin position="252"/>
        <end position="308"/>
    </location>
</feature>
<dbReference type="SUPFAM" id="SSF51045">
    <property type="entry name" value="WW domain"/>
    <property type="match status" value="1"/>
</dbReference>
<evidence type="ECO:0000256" key="10">
    <source>
        <dbReference type="ARBA" id="ARBA00023203"/>
    </source>
</evidence>
<dbReference type="KEGG" id="aplc:110978501"/>
<keyword evidence="7" id="KW-0862">Zinc</keyword>
<keyword evidence="9" id="KW-0472">Membrane</keyword>
<name>A0A8B7YC33_ACAPL</name>
<dbReference type="Pfam" id="PF09068">
    <property type="entry name" value="EF-hand_2"/>
    <property type="match status" value="1"/>
</dbReference>
<feature type="region of interest" description="Disordered" evidence="13">
    <location>
        <begin position="372"/>
        <end position="421"/>
    </location>
</feature>
<evidence type="ECO:0000256" key="6">
    <source>
        <dbReference type="ARBA" id="ARBA00022771"/>
    </source>
</evidence>
<dbReference type="PROSITE" id="PS50020">
    <property type="entry name" value="WW_DOMAIN_2"/>
    <property type="match status" value="1"/>
</dbReference>
<reference evidence="17" key="1">
    <citation type="submission" date="2025-08" db="UniProtKB">
        <authorList>
            <consortium name="RefSeq"/>
        </authorList>
    </citation>
    <scope>IDENTIFICATION</scope>
</reference>
<evidence type="ECO:0000256" key="1">
    <source>
        <dbReference type="ARBA" id="ARBA00004245"/>
    </source>
</evidence>
<dbReference type="InterPro" id="IPR015154">
    <property type="entry name" value="EF-hand_dom_typ2"/>
</dbReference>
<feature type="domain" description="WW" evidence="14">
    <location>
        <begin position="1"/>
        <end position="32"/>
    </location>
</feature>
<feature type="compositionally biased region" description="Polar residues" evidence="13">
    <location>
        <begin position="642"/>
        <end position="654"/>
    </location>
</feature>
<evidence type="ECO:0000256" key="12">
    <source>
        <dbReference type="PROSITE-ProRule" id="PRU00228"/>
    </source>
</evidence>
<feature type="compositionally biased region" description="Low complexity" evidence="13">
    <location>
        <begin position="512"/>
        <end position="522"/>
    </location>
</feature>
<dbReference type="Pfam" id="PF09069">
    <property type="entry name" value="EF-hand_3"/>
    <property type="match status" value="1"/>
</dbReference>
<dbReference type="InterPro" id="IPR036020">
    <property type="entry name" value="WW_dom_sf"/>
</dbReference>
<organism evidence="16 17">
    <name type="scientific">Acanthaster planci</name>
    <name type="common">Crown-of-thorns starfish</name>
    <dbReference type="NCBI Taxonomy" id="133434"/>
    <lineage>
        <taxon>Eukaryota</taxon>
        <taxon>Metazoa</taxon>
        <taxon>Echinodermata</taxon>
        <taxon>Eleutherozoa</taxon>
        <taxon>Asterozoa</taxon>
        <taxon>Asteroidea</taxon>
        <taxon>Valvatacea</taxon>
        <taxon>Valvatida</taxon>
        <taxon>Acanthasteridae</taxon>
        <taxon>Acanthaster</taxon>
    </lineage>
</organism>
<dbReference type="AlphaFoldDB" id="A0A8B7YC33"/>
<feature type="compositionally biased region" description="Acidic residues" evidence="13">
    <location>
        <begin position="473"/>
        <end position="482"/>
    </location>
</feature>
<dbReference type="GO" id="GO:0008270">
    <property type="term" value="F:zinc ion binding"/>
    <property type="evidence" value="ECO:0007669"/>
    <property type="project" value="UniProtKB-KW"/>
</dbReference>
<evidence type="ECO:0000259" key="15">
    <source>
        <dbReference type="PROSITE" id="PS50135"/>
    </source>
</evidence>
<keyword evidence="16" id="KW-1185">Reference proteome</keyword>
<dbReference type="GO" id="GO:0045202">
    <property type="term" value="C:synapse"/>
    <property type="evidence" value="ECO:0007669"/>
    <property type="project" value="GOC"/>
</dbReference>
<dbReference type="GeneID" id="110978501"/>
<evidence type="ECO:0000256" key="3">
    <source>
        <dbReference type="ARBA" id="ARBA00022475"/>
    </source>
</evidence>
<evidence type="ECO:0000259" key="14">
    <source>
        <dbReference type="PROSITE" id="PS50020"/>
    </source>
</evidence>
<dbReference type="GO" id="GO:0003779">
    <property type="term" value="F:actin binding"/>
    <property type="evidence" value="ECO:0007669"/>
    <property type="project" value="UniProtKB-KW"/>
</dbReference>
<keyword evidence="11" id="KW-0206">Cytoskeleton</keyword>
<comment type="subcellular location">
    <subcellularLocation>
        <location evidence="2">Cell membrane</location>
        <location evidence="2">Sarcolemma</location>
        <topology evidence="2">Peripheral membrane protein</topology>
        <orientation evidence="2">Cytoplasmic side</orientation>
    </subcellularLocation>
    <subcellularLocation>
        <location evidence="1">Cytoplasm</location>
        <location evidence="1">Cytoskeleton</location>
    </subcellularLocation>
</comment>
<dbReference type="Gene3D" id="3.30.60.90">
    <property type="match status" value="1"/>
</dbReference>
<evidence type="ECO:0000313" key="17">
    <source>
        <dbReference type="RefSeq" id="XP_022089246.1"/>
    </source>
</evidence>
<evidence type="ECO:0000256" key="9">
    <source>
        <dbReference type="ARBA" id="ARBA00023136"/>
    </source>
</evidence>
<evidence type="ECO:0000256" key="13">
    <source>
        <dbReference type="SAM" id="MobiDB-lite"/>
    </source>
</evidence>
<dbReference type="GO" id="GO:0099536">
    <property type="term" value="P:synaptic signaling"/>
    <property type="evidence" value="ECO:0007669"/>
    <property type="project" value="TreeGrafter"/>
</dbReference>
<protein>
    <submittedName>
        <fullName evidence="17">Dystrophin-like</fullName>
    </submittedName>
</protein>
<dbReference type="InterPro" id="IPR000433">
    <property type="entry name" value="Znf_ZZ"/>
</dbReference>
<dbReference type="InterPro" id="IPR011992">
    <property type="entry name" value="EF-hand-dom_pair"/>
</dbReference>
<dbReference type="Gene3D" id="2.20.70.10">
    <property type="match status" value="1"/>
</dbReference>
<evidence type="ECO:0000256" key="11">
    <source>
        <dbReference type="ARBA" id="ARBA00023212"/>
    </source>
</evidence>
<dbReference type="Proteomes" id="UP000694845">
    <property type="component" value="Unplaced"/>
</dbReference>
<dbReference type="RefSeq" id="XP_022089246.1">
    <property type="nucleotide sequence ID" value="XM_022233554.1"/>
</dbReference>
<dbReference type="Pfam" id="PF00397">
    <property type="entry name" value="WW"/>
    <property type="match status" value="1"/>
</dbReference>
<dbReference type="PANTHER" id="PTHR12268:SF14">
    <property type="entry name" value="DYSTROPHIN-1"/>
    <property type="match status" value="1"/>
</dbReference>
<evidence type="ECO:0000256" key="5">
    <source>
        <dbReference type="ARBA" id="ARBA00022723"/>
    </source>
</evidence>
<feature type="region of interest" description="Disordered" evidence="13">
    <location>
        <begin position="642"/>
        <end position="669"/>
    </location>
</feature>
<keyword evidence="6 12" id="KW-0863">Zinc-finger</keyword>
<dbReference type="PANTHER" id="PTHR12268">
    <property type="entry name" value="E3 UBIQUITIN-PROTEIN LIGASE KCMF1"/>
    <property type="match status" value="1"/>
</dbReference>
<dbReference type="OMA" id="PEMVAIM"/>
<evidence type="ECO:0000256" key="4">
    <source>
        <dbReference type="ARBA" id="ARBA00022490"/>
    </source>
</evidence>
<sequence>MDKLWEKAVTNTGIPYYINHISERTQWDHPEFVKALWMLDDLGSIQLAEYRAAMKLRMLQKLLNLDFVDLSTINSAFEQHGFPCRSDSFLSISELYSIIYEVFYMTYSRRHSSMVNVEASTDVVVNWIFNLCDMGRAGYVKVLSAKICTVALCASQLTEKYQYWYQQLADRAGGISRHNMITFLQDLIRITELINESASLGRNAVAAVNSCFATVIGTTVSQDRYMNWLMAEPQTIVWLPTMHRLAASENMRHEVKCNICKMVPIIGLRFRCMKCLNYDMCQDCFFVGMATKKHKLSHPTQEYVFGTSSKEDLRAFAKTIRNKLSKKHGRRAKPNYLPIDDGIPDSYSYRDPLERKVDMHVRLGHISEKLAAVEDMKPARPSSDTTTPSPDSWTRPSETSPESGRSSSRGQKSSADRSKEHRDLEDLIDVLERENEELINDIEQLVRRGKAAAVDSEPSDEDGAESNYGNGSSDDEASDAEGEMIQAKQEVLEEQNRQLEMQLRTLKELLKQKQSPPKASKSIHVPSLPAPPPHYHTSPMSGRLDHTAPPRLPPHHAVIQSQRSIGMTENGHANVIIPAAHNASVVNQSAAAVLKNDKYKSLPLSMINQSPLGAVKNDRGSPCPPVSFDQSGVTPGTNTQLANETMTPGLSDSTVARPRYPKNQSAMTPGTFASRRLLPTHLTDQSTVMFPNLSASRVFPPEEAAMHEILQRLNDAYPVNVHDEPSSSELLPHPSYKPPPTFMRTRRPHGAHDNPKDMIDAVARIGDAMSTLVARVTDRPSGM</sequence>
<dbReference type="SMART" id="SM00291">
    <property type="entry name" value="ZnF_ZZ"/>
    <property type="match status" value="1"/>
</dbReference>
<dbReference type="GO" id="GO:0042383">
    <property type="term" value="C:sarcolemma"/>
    <property type="evidence" value="ECO:0007669"/>
    <property type="project" value="UniProtKB-SubCell"/>
</dbReference>
<dbReference type="SUPFAM" id="SSF57850">
    <property type="entry name" value="RING/U-box"/>
    <property type="match status" value="1"/>
</dbReference>